<reference evidence="1 2" key="1">
    <citation type="journal article" date="2013" name="Curr. Biol.">
        <title>The Genome of the Foraminiferan Reticulomyxa filosa.</title>
        <authorList>
            <person name="Glockner G."/>
            <person name="Hulsmann N."/>
            <person name="Schleicher M."/>
            <person name="Noegel A.A."/>
            <person name="Eichinger L."/>
            <person name="Gallinger C."/>
            <person name="Pawlowski J."/>
            <person name="Sierra R."/>
            <person name="Euteneuer U."/>
            <person name="Pillet L."/>
            <person name="Moustafa A."/>
            <person name="Platzer M."/>
            <person name="Groth M."/>
            <person name="Szafranski K."/>
            <person name="Schliwa M."/>
        </authorList>
    </citation>
    <scope>NUCLEOTIDE SEQUENCE [LARGE SCALE GENOMIC DNA]</scope>
</reference>
<dbReference type="SUPFAM" id="SSF48371">
    <property type="entry name" value="ARM repeat"/>
    <property type="match status" value="1"/>
</dbReference>
<dbReference type="AlphaFoldDB" id="X6P5F1"/>
<dbReference type="InterPro" id="IPR016024">
    <property type="entry name" value="ARM-type_fold"/>
</dbReference>
<keyword evidence="2" id="KW-1185">Reference proteome</keyword>
<sequence>MRGGSPSAYHKICFFFTKKRKKHCNHTDIQTKERLVRKGCKREKPFSSLQNFRSRQSQITEKIYNFFIYNYNISLVFKKLLFIQSLTIKGVTTKTPKLWGQLKNKKNFESYVLTKAAKKFRTGHNKEDVDIFFDSRLRIPQRAKRLREAILDIHQLDLPTDLCLLIVDYEDHRKNLYMIHNVKLLPRLRNKSTLENVRGGCAEFLGKLSMKWSKIQLNNAFISLMEVLNDETNEEFIGIVAVKLDERQFNHTFEYLIGRLKSKSVNLRLSCVRALGILSEKWNAKQLDFIFQNKNGCDYFTSIIYLKELQ</sequence>
<proteinExistence type="predicted"/>
<protein>
    <submittedName>
        <fullName evidence="1">Uncharacterized protein</fullName>
    </submittedName>
</protein>
<accession>X6P5F1</accession>
<evidence type="ECO:0000313" key="1">
    <source>
        <dbReference type="EMBL" id="ETO33780.1"/>
    </source>
</evidence>
<comment type="caution">
    <text evidence="1">The sequence shown here is derived from an EMBL/GenBank/DDBJ whole genome shotgun (WGS) entry which is preliminary data.</text>
</comment>
<dbReference type="OrthoDB" id="434814at2759"/>
<gene>
    <name evidence="1" type="ORF">RFI_03321</name>
</gene>
<organism evidence="1 2">
    <name type="scientific">Reticulomyxa filosa</name>
    <dbReference type="NCBI Taxonomy" id="46433"/>
    <lineage>
        <taxon>Eukaryota</taxon>
        <taxon>Sar</taxon>
        <taxon>Rhizaria</taxon>
        <taxon>Retaria</taxon>
        <taxon>Foraminifera</taxon>
        <taxon>Monothalamids</taxon>
        <taxon>Reticulomyxidae</taxon>
        <taxon>Reticulomyxa</taxon>
    </lineage>
</organism>
<evidence type="ECO:0000313" key="2">
    <source>
        <dbReference type="Proteomes" id="UP000023152"/>
    </source>
</evidence>
<name>X6P5F1_RETFI</name>
<dbReference type="EMBL" id="ASPP01003143">
    <property type="protein sequence ID" value="ETO33780.1"/>
    <property type="molecule type" value="Genomic_DNA"/>
</dbReference>
<dbReference type="Proteomes" id="UP000023152">
    <property type="component" value="Unassembled WGS sequence"/>
</dbReference>